<dbReference type="CDD" id="cd03352">
    <property type="entry name" value="LbH_LpxD"/>
    <property type="match status" value="1"/>
</dbReference>
<comment type="catalytic activity">
    <reaction evidence="7">
        <text>UDP-3-O-[(3R)-3-hydroxytetradecanoyl]-alpha-D-glucosamine + (3R)-hydroxytetradecanoyl-[ACP] = UDP-2-N,3-O-bis[(3R)-3-hydroxytetradecanoyl]-alpha-D-glucosamine + holo-[ACP] + H(+)</text>
        <dbReference type="Rhea" id="RHEA:17817"/>
        <dbReference type="Rhea" id="RHEA-COMP:9646"/>
        <dbReference type="Rhea" id="RHEA-COMP:9685"/>
        <dbReference type="ChEBI" id="CHEBI:15378"/>
        <dbReference type="ChEBI" id="CHEBI:64479"/>
        <dbReference type="ChEBI" id="CHEBI:71573"/>
        <dbReference type="ChEBI" id="CHEBI:78474"/>
        <dbReference type="ChEBI" id="CHEBI:78847"/>
    </reaction>
</comment>
<evidence type="ECO:0000313" key="10">
    <source>
        <dbReference type="Proteomes" id="UP000004906"/>
    </source>
</evidence>
<evidence type="ECO:0000256" key="5">
    <source>
        <dbReference type="ARBA" id="ARBA00023098"/>
    </source>
</evidence>
<dbReference type="GO" id="GO:0009245">
    <property type="term" value="P:lipid A biosynthetic process"/>
    <property type="evidence" value="ECO:0007669"/>
    <property type="project" value="UniProtKB-UniRule"/>
</dbReference>
<comment type="pathway">
    <text evidence="7">Glycolipid biosynthesis; lipid IV(A) biosynthesis; lipid IV(A) from (3R)-3-hydroxytetradecanoyl-[acyl-carrier-protein] and UDP-N-acetyl-alpha-D-glucosamine: step 3/6.</text>
</comment>
<evidence type="ECO:0000256" key="4">
    <source>
        <dbReference type="ARBA" id="ARBA00022737"/>
    </source>
</evidence>
<dbReference type="UniPathway" id="UPA00359">
    <property type="reaction ID" value="UER00479"/>
</dbReference>
<dbReference type="AlphaFoldDB" id="A0A6C8GS51"/>
<dbReference type="PANTHER" id="PTHR43378:SF2">
    <property type="entry name" value="UDP-3-O-ACYLGLUCOSAMINE N-ACYLTRANSFERASE 1, MITOCHONDRIAL-RELATED"/>
    <property type="match status" value="1"/>
</dbReference>
<dbReference type="EMBL" id="AFCI01000169">
    <property type="protein sequence ID" value="EHC41381.1"/>
    <property type="molecule type" value="Genomic_DNA"/>
</dbReference>
<dbReference type="GO" id="GO:0016410">
    <property type="term" value="F:N-acyltransferase activity"/>
    <property type="evidence" value="ECO:0007669"/>
    <property type="project" value="InterPro"/>
</dbReference>
<dbReference type="InterPro" id="IPR007691">
    <property type="entry name" value="LpxD"/>
</dbReference>
<gene>
    <name evidence="7" type="primary">lpxD</name>
    <name evidence="9" type="ORF">LTSEADE_0405</name>
</gene>
<keyword evidence="5 7" id="KW-0443">Lipid metabolism</keyword>
<evidence type="ECO:0000313" key="9">
    <source>
        <dbReference type="EMBL" id="EHC41381.1"/>
    </source>
</evidence>
<evidence type="ECO:0000256" key="2">
    <source>
        <dbReference type="ARBA" id="ARBA00022556"/>
    </source>
</evidence>
<dbReference type="PROSITE" id="PS00101">
    <property type="entry name" value="HEXAPEP_TRANSFERASES"/>
    <property type="match status" value="1"/>
</dbReference>
<evidence type="ECO:0000256" key="7">
    <source>
        <dbReference type="HAMAP-Rule" id="MF_00523"/>
    </source>
</evidence>
<keyword evidence="6 7" id="KW-0012">Acyltransferase</keyword>
<dbReference type="FunFam" id="2.160.10.10:FF:000005">
    <property type="entry name" value="UDP-3-O-(3-hydroxymyristoyl)glucosamine N-acyltransferase"/>
    <property type="match status" value="1"/>
</dbReference>
<dbReference type="Gene3D" id="2.160.10.10">
    <property type="entry name" value="Hexapeptide repeat proteins"/>
    <property type="match status" value="1"/>
</dbReference>
<dbReference type="HAMAP" id="MF_00523">
    <property type="entry name" value="LpxD"/>
    <property type="match status" value="1"/>
</dbReference>
<evidence type="ECO:0000256" key="1">
    <source>
        <dbReference type="ARBA" id="ARBA00022516"/>
    </source>
</evidence>
<dbReference type="FunFam" id="1.20.5.170:FF:000032">
    <property type="entry name" value="UDP-3-O-(3-hydroxymyristoyl)glucosamine N-acyltransferase"/>
    <property type="match status" value="1"/>
</dbReference>
<dbReference type="Proteomes" id="UP000004906">
    <property type="component" value="Unassembled WGS sequence"/>
</dbReference>
<dbReference type="PANTHER" id="PTHR43378">
    <property type="entry name" value="UDP-3-O-ACYLGLUCOSAMINE N-ACYLTRANSFERASE"/>
    <property type="match status" value="1"/>
</dbReference>
<evidence type="ECO:0000256" key="6">
    <source>
        <dbReference type="ARBA" id="ARBA00023315"/>
    </source>
</evidence>
<dbReference type="InterPro" id="IPR020573">
    <property type="entry name" value="UDP_GlcNAc_AcTrfase_non-rep"/>
</dbReference>
<dbReference type="GO" id="GO:0103118">
    <property type="term" value="F:UDP-3-O-[(3R)-3-hydroxyacyl]-glucosamine N-acyltransferase activity"/>
    <property type="evidence" value="ECO:0007669"/>
    <property type="project" value="UniProtKB-EC"/>
</dbReference>
<evidence type="ECO:0000259" key="8">
    <source>
        <dbReference type="Pfam" id="PF04613"/>
    </source>
</evidence>
<comment type="caution">
    <text evidence="9">The sequence shown here is derived from an EMBL/GenBank/DDBJ whole genome shotgun (WGS) entry which is preliminary data.</text>
</comment>
<comment type="similarity">
    <text evidence="7">Belongs to the transferase hexapeptide repeat family. LpxD subfamily.</text>
</comment>
<dbReference type="EC" id="2.3.1.191" evidence="7"/>
<dbReference type="Pfam" id="PF04613">
    <property type="entry name" value="LpxD"/>
    <property type="match status" value="1"/>
</dbReference>
<comment type="function">
    <text evidence="7">Catalyzes the N-acylation of UDP-3-O-(hydroxytetradecanoyl)glucosamine using 3-hydroxytetradecanoyl-ACP as the acyl donor. Is involved in the biosynthesis of lipid A, a phosphorylated glycolipid that anchors the lipopolysaccharide to the outer membrane of the cell.</text>
</comment>
<dbReference type="InterPro" id="IPR011004">
    <property type="entry name" value="Trimer_LpxA-like_sf"/>
</dbReference>
<dbReference type="InterPro" id="IPR001451">
    <property type="entry name" value="Hexapep"/>
</dbReference>
<name>A0A6C8GS51_SALET</name>
<dbReference type="NCBIfam" id="NF002060">
    <property type="entry name" value="PRK00892.1"/>
    <property type="match status" value="1"/>
</dbReference>
<keyword evidence="1 7" id="KW-0444">Lipid biosynthesis</keyword>
<keyword evidence="4 7" id="KW-0677">Repeat</keyword>
<dbReference type="Gene3D" id="3.40.1390.10">
    <property type="entry name" value="MurE/MurF, N-terminal domain"/>
    <property type="match status" value="1"/>
</dbReference>
<protein>
    <recommendedName>
        <fullName evidence="7">UDP-3-O-(3-hydroxymyristoyl)glucosamine N-acyltransferase</fullName>
        <shortName evidence="7">UDP-3-O-(3-OHC14)-GlcN N-acyltransferase</shortName>
        <ecNumber evidence="7">2.3.1.191</ecNumber>
    </recommendedName>
    <alternativeName>
        <fullName evidence="7">UDP-3-O-(3-hydroxytetradecanoyl)glucosamine N-acyltransferase</fullName>
    </alternativeName>
</protein>
<feature type="domain" description="UDP-3-O-[3-hydroxymyristoyl] glucosamine N-acyltransferase non-repeat region" evidence="8">
    <location>
        <begin position="35"/>
        <end position="101"/>
    </location>
</feature>
<keyword evidence="2 7" id="KW-0441">Lipid A biosynthesis</keyword>
<evidence type="ECO:0000256" key="3">
    <source>
        <dbReference type="ARBA" id="ARBA00022679"/>
    </source>
</evidence>
<dbReference type="GO" id="GO:0016020">
    <property type="term" value="C:membrane"/>
    <property type="evidence" value="ECO:0007669"/>
    <property type="project" value="GOC"/>
</dbReference>
<dbReference type="InterPro" id="IPR018357">
    <property type="entry name" value="Hexapep_transf_CS"/>
</dbReference>
<sequence>MPSIRLADLAEQLDAELHGDGDIVIVITGVASIRDIVITGVASMQSATTGHITFMVNPKYREHLGLCQASAVVMTQDDLPFAKSAALVVKNPYLTYARMAQILDTTPQPAQNIAPSAVIDATATLGSNVSVGANAVIESGVQLGDNVVIGAGCFVGKNSKIGAGSRLWANVTIYHDIQIGENCLIQSSTVIGADGFGYANDRGNWVKIPQLGRVIIGDRVEIGACTTIDRGALDDTVIGNGVIIDNQCQIAHNVVIGDNTAVAGGVIMAGSLKIGRYCMIGGASVINGHMEICDKVTVTGMGMVMRPITEPGVYSSGIPLQPNKVWRKTAALVMNIDDMSKRLKAIERKVNQQD</sequence>
<dbReference type="SUPFAM" id="SSF51161">
    <property type="entry name" value="Trimeric LpxA-like enzymes"/>
    <property type="match status" value="1"/>
</dbReference>
<comment type="catalytic activity">
    <reaction evidence="7">
        <text>a UDP-3-O-[(3R)-3-hydroxyacyl]-alpha-D-glucosamine + a (3R)-hydroxyacyl-[ACP] = a UDP-2-N,3-O-bis[(3R)-3-hydroxyacyl]-alpha-D-glucosamine + holo-[ACP] + H(+)</text>
        <dbReference type="Rhea" id="RHEA:53836"/>
        <dbReference type="Rhea" id="RHEA-COMP:9685"/>
        <dbReference type="Rhea" id="RHEA-COMP:9945"/>
        <dbReference type="ChEBI" id="CHEBI:15378"/>
        <dbReference type="ChEBI" id="CHEBI:64479"/>
        <dbReference type="ChEBI" id="CHEBI:78827"/>
        <dbReference type="ChEBI" id="CHEBI:137740"/>
        <dbReference type="ChEBI" id="CHEBI:137748"/>
        <dbReference type="EC" id="2.3.1.191"/>
    </reaction>
</comment>
<organism evidence="9 10">
    <name type="scientific">Salmonella enterica subsp. enterica serovar Adelaide str. A4-669</name>
    <dbReference type="NCBI Taxonomy" id="913063"/>
    <lineage>
        <taxon>Bacteria</taxon>
        <taxon>Pseudomonadati</taxon>
        <taxon>Pseudomonadota</taxon>
        <taxon>Gammaproteobacteria</taxon>
        <taxon>Enterobacterales</taxon>
        <taxon>Enterobacteriaceae</taxon>
        <taxon>Salmonella</taxon>
    </lineage>
</organism>
<comment type="subunit">
    <text evidence="7">Homotrimer.</text>
</comment>
<proteinExistence type="inferred from homology"/>
<keyword evidence="3 7" id="KW-0808">Transferase</keyword>
<reference evidence="9 10" key="1">
    <citation type="journal article" date="2011" name="BMC Genomics">
        <title>Genome sequencing reveals diversification of virulence factor content and possible host adaptation in distinct subpopulations of Salmonella enterica.</title>
        <authorList>
            <person name="den Bakker H.C."/>
            <person name="Moreno Switt A.I."/>
            <person name="Govoni G."/>
            <person name="Cummings C.A."/>
            <person name="Ranieri M.L."/>
            <person name="Degoricija L."/>
            <person name="Hoelzer K."/>
            <person name="Rodriguez-Rivera L.D."/>
            <person name="Brown S."/>
            <person name="Bolchacova E."/>
            <person name="Furtado M.R."/>
            <person name="Wiedmann M."/>
        </authorList>
    </citation>
    <scope>NUCLEOTIDE SEQUENCE [LARGE SCALE GENOMIC DNA]</scope>
    <source>
        <strain evidence="9 10">A4-669</strain>
    </source>
</reference>
<dbReference type="Pfam" id="PF00132">
    <property type="entry name" value="Hexapep"/>
    <property type="match status" value="3"/>
</dbReference>
<feature type="active site" description="Proton acceptor" evidence="7">
    <location>
        <position position="252"/>
    </location>
</feature>
<accession>A0A6C8GS51</accession>
<dbReference type="NCBIfam" id="TIGR01853">
    <property type="entry name" value="lipid_A_lpxD"/>
    <property type="match status" value="1"/>
</dbReference>
<dbReference type="Gene3D" id="1.20.5.170">
    <property type="match status" value="1"/>
</dbReference>